<name>F0WQS0_9STRA</name>
<proteinExistence type="predicted"/>
<dbReference type="HOGENOM" id="CLU_2163129_0_0_1"/>
<accession>F0WQS0</accession>
<dbReference type="EMBL" id="FR824247">
    <property type="protein sequence ID" value="CCA23679.1"/>
    <property type="molecule type" value="Genomic_DNA"/>
</dbReference>
<dbReference type="AlphaFoldDB" id="F0WQS0"/>
<dbReference type="EMBL" id="FR824336">
    <property type="protein sequence ID" value="CCA25340.1"/>
    <property type="molecule type" value="Genomic_DNA"/>
</dbReference>
<reference evidence="1" key="2">
    <citation type="submission" date="2011-02" db="EMBL/GenBank/DDBJ databases">
        <authorList>
            <person name="MacLean D."/>
        </authorList>
    </citation>
    <scope>NUCLEOTIDE SEQUENCE</scope>
</reference>
<sequence>MDLQKDTKDVKFAFSSSPESIRYQSLSSNFGFWRVKSYCTTKSHCEQLELLTLVNVVAGLWSPHPNSFQTIQPGRKRVCLLTWIPSDLRFSDPKACRNAYDKKAIHVVLWN</sequence>
<evidence type="ECO:0000313" key="1">
    <source>
        <dbReference type="EMBL" id="CCA23679.1"/>
    </source>
</evidence>
<gene>
    <name evidence="1" type="primary">AlNc14C202G8730</name>
    <name evidence="2" type="synonym">AlNc14C291G10246</name>
    <name evidence="1" type="ORF">ALNC14_098230</name>
    <name evidence="2" type="ORF">ALNC14_114840</name>
</gene>
<reference evidence="1" key="1">
    <citation type="journal article" date="2011" name="PLoS Biol.">
        <title>Gene gain and loss during evolution of obligate parasitism in the white rust pathogen of Arabidopsis thaliana.</title>
        <authorList>
            <person name="Kemen E."/>
            <person name="Gardiner A."/>
            <person name="Schultz-Larsen T."/>
            <person name="Kemen A.C."/>
            <person name="Balmuth A.L."/>
            <person name="Robert-Seilaniantz A."/>
            <person name="Bailey K."/>
            <person name="Holub E."/>
            <person name="Studholme D.J."/>
            <person name="Maclean D."/>
            <person name="Jones J.D."/>
        </authorList>
    </citation>
    <scope>NUCLEOTIDE SEQUENCE</scope>
</reference>
<protein>
    <submittedName>
        <fullName evidence="1">AlNc14C202G8730 protein</fullName>
    </submittedName>
    <submittedName>
        <fullName evidence="2">AlNc14C291G10246 protein</fullName>
    </submittedName>
</protein>
<organism evidence="1">
    <name type="scientific">Albugo laibachii Nc14</name>
    <dbReference type="NCBI Taxonomy" id="890382"/>
    <lineage>
        <taxon>Eukaryota</taxon>
        <taxon>Sar</taxon>
        <taxon>Stramenopiles</taxon>
        <taxon>Oomycota</taxon>
        <taxon>Peronosporomycetes</taxon>
        <taxon>Albuginales</taxon>
        <taxon>Albuginaceae</taxon>
        <taxon>Albugo</taxon>
    </lineage>
</organism>
<evidence type="ECO:0000313" key="2">
    <source>
        <dbReference type="EMBL" id="CCA25340.1"/>
    </source>
</evidence>